<feature type="region of interest" description="Disordered" evidence="1">
    <location>
        <begin position="1"/>
        <end position="179"/>
    </location>
</feature>
<dbReference type="EMBL" id="BSYR01000004">
    <property type="protein sequence ID" value="GMI67228.1"/>
    <property type="molecule type" value="Genomic_DNA"/>
</dbReference>
<evidence type="ECO:0000313" key="3">
    <source>
        <dbReference type="Proteomes" id="UP001165190"/>
    </source>
</evidence>
<dbReference type="InterPro" id="IPR009057">
    <property type="entry name" value="Homeodomain-like_sf"/>
</dbReference>
<organism evidence="2 3">
    <name type="scientific">Hibiscus trionum</name>
    <name type="common">Flower of an hour</name>
    <dbReference type="NCBI Taxonomy" id="183268"/>
    <lineage>
        <taxon>Eukaryota</taxon>
        <taxon>Viridiplantae</taxon>
        <taxon>Streptophyta</taxon>
        <taxon>Embryophyta</taxon>
        <taxon>Tracheophyta</taxon>
        <taxon>Spermatophyta</taxon>
        <taxon>Magnoliopsida</taxon>
        <taxon>eudicotyledons</taxon>
        <taxon>Gunneridae</taxon>
        <taxon>Pentapetalae</taxon>
        <taxon>rosids</taxon>
        <taxon>malvids</taxon>
        <taxon>Malvales</taxon>
        <taxon>Malvaceae</taxon>
        <taxon>Malvoideae</taxon>
        <taxon>Hibiscus</taxon>
    </lineage>
</organism>
<dbReference type="Proteomes" id="UP001165190">
    <property type="component" value="Unassembled WGS sequence"/>
</dbReference>
<gene>
    <name evidence="2" type="ORF">HRI_000392100</name>
</gene>
<evidence type="ECO:0000256" key="1">
    <source>
        <dbReference type="SAM" id="MobiDB-lite"/>
    </source>
</evidence>
<reference evidence="2" key="1">
    <citation type="submission" date="2023-05" db="EMBL/GenBank/DDBJ databases">
        <title>Genome and transcriptome analyses reveal genes involved in the formation of fine ridges on petal epidermal cells in Hibiscus trionum.</title>
        <authorList>
            <person name="Koshimizu S."/>
            <person name="Masuda S."/>
            <person name="Ishii T."/>
            <person name="Shirasu K."/>
            <person name="Hoshino A."/>
            <person name="Arita M."/>
        </authorList>
    </citation>
    <scope>NUCLEOTIDE SEQUENCE</scope>
    <source>
        <strain evidence="2">Hamamatsu line</strain>
    </source>
</reference>
<evidence type="ECO:0008006" key="4">
    <source>
        <dbReference type="Google" id="ProtNLM"/>
    </source>
</evidence>
<feature type="region of interest" description="Disordered" evidence="1">
    <location>
        <begin position="441"/>
        <end position="467"/>
    </location>
</feature>
<dbReference type="InterPro" id="IPR001005">
    <property type="entry name" value="SANT/Myb"/>
</dbReference>
<protein>
    <recommendedName>
        <fullName evidence="4">Myb-like domain-containing protein</fullName>
    </recommendedName>
</protein>
<proteinExistence type="predicted"/>
<evidence type="ECO:0000313" key="2">
    <source>
        <dbReference type="EMBL" id="GMI67228.1"/>
    </source>
</evidence>
<keyword evidence="3" id="KW-1185">Reference proteome</keyword>
<dbReference type="PANTHER" id="PTHR14000:SF17">
    <property type="entry name" value="MYB-LIKE DOMAIN-CONTAINING PROTEIN"/>
    <property type="match status" value="1"/>
</dbReference>
<dbReference type="CDD" id="cd00167">
    <property type="entry name" value="SANT"/>
    <property type="match status" value="1"/>
</dbReference>
<feature type="compositionally biased region" description="Polar residues" evidence="1">
    <location>
        <begin position="251"/>
        <end position="263"/>
    </location>
</feature>
<feature type="compositionally biased region" description="Low complexity" evidence="1">
    <location>
        <begin position="94"/>
        <end position="109"/>
    </location>
</feature>
<sequence length="467" mass="52022">MLTRNSVSQHPPGRRSARLLDPKTPINSKHSNSKENTARSMVKISEKPEQSSDGSTNCASSTSRLRRSQRFNTESSKLPADCVNSTSGVRESPRLNSGSSSNKSEGSKSVQTTKVESRKNKSIKGEPLDENKRGMEKKKRAISVESERRDVSENAEDAEVKRKRKRERKPKDGGDAVVQGWTREQELALQRAYFAAKPTPNFWKKVSKLVPGKSAQDCFDRIHTNHLTPTPPKPRSRAKRKNLSPIEHLSFSASKLLQSSPPRSKSLDRGKHESHLERKKTVRHLLRKHHLVDEDDGVDLFSILEPGTSPSMHVLPNVMSSTPKNLGKQGFLQKCNERSSSGCKKHRSRLGNSCTGDLVSPPVLKQIKNRALHEKYIDQLHNREAKRKSESALAEQEVAGKENSGTVQIQIDKVKAAKNALVSDAREVITLLQRLQTTSVDNNLDMDDDDDGDCDADADADDNDINL</sequence>
<accession>A0A9W7GXZ2</accession>
<feature type="region of interest" description="Disordered" evidence="1">
    <location>
        <begin position="221"/>
        <end position="279"/>
    </location>
</feature>
<comment type="caution">
    <text evidence="2">The sequence shown here is derived from an EMBL/GenBank/DDBJ whole genome shotgun (WGS) entry which is preliminary data.</text>
</comment>
<dbReference type="Gene3D" id="1.10.10.60">
    <property type="entry name" value="Homeodomain-like"/>
    <property type="match status" value="1"/>
</dbReference>
<dbReference type="SUPFAM" id="SSF46689">
    <property type="entry name" value="Homeodomain-like"/>
    <property type="match status" value="1"/>
</dbReference>
<feature type="compositionally biased region" description="Basic and acidic residues" evidence="1">
    <location>
        <begin position="265"/>
        <end position="276"/>
    </location>
</feature>
<dbReference type="OrthoDB" id="552191at2759"/>
<feature type="compositionally biased region" description="Acidic residues" evidence="1">
    <location>
        <begin position="444"/>
        <end position="467"/>
    </location>
</feature>
<dbReference type="PANTHER" id="PTHR14000">
    <property type="entry name" value="FINGER CCCH DOMAIN PROTEIN, PUTATIVE (DUF3755)-RELATED"/>
    <property type="match status" value="1"/>
</dbReference>
<feature type="compositionally biased region" description="Polar residues" evidence="1">
    <location>
        <begin position="51"/>
        <end position="63"/>
    </location>
</feature>
<name>A0A9W7GXZ2_HIBTR</name>
<dbReference type="AlphaFoldDB" id="A0A9W7GXZ2"/>
<feature type="compositionally biased region" description="Basic and acidic residues" evidence="1">
    <location>
        <begin position="115"/>
        <end position="134"/>
    </location>
</feature>